<reference evidence="3" key="1">
    <citation type="submission" date="2016-11" db="EMBL/GenBank/DDBJ databases">
        <authorList>
            <person name="Varghese N."/>
            <person name="Submissions S."/>
        </authorList>
    </citation>
    <scope>NUCLEOTIDE SEQUENCE [LARGE SCALE GENOMIC DNA]</scope>
    <source>
        <strain evidence="3">DSM 19514</strain>
    </source>
</reference>
<evidence type="ECO:0000259" key="1">
    <source>
        <dbReference type="Pfam" id="PF02627"/>
    </source>
</evidence>
<dbReference type="SUPFAM" id="SSF69118">
    <property type="entry name" value="AhpD-like"/>
    <property type="match status" value="1"/>
</dbReference>
<dbReference type="OrthoDB" id="9811161at2"/>
<dbReference type="GO" id="GO:0051920">
    <property type="term" value="F:peroxiredoxin activity"/>
    <property type="evidence" value="ECO:0007669"/>
    <property type="project" value="InterPro"/>
</dbReference>
<dbReference type="Pfam" id="PF02627">
    <property type="entry name" value="CMD"/>
    <property type="match status" value="1"/>
</dbReference>
<dbReference type="AlphaFoldDB" id="A0A1M4UVP0"/>
<dbReference type="RefSeq" id="WP_072789765.1">
    <property type="nucleotide sequence ID" value="NZ_FQUL01000012.1"/>
</dbReference>
<evidence type="ECO:0000313" key="2">
    <source>
        <dbReference type="EMBL" id="SHE60841.1"/>
    </source>
</evidence>
<organism evidence="2 3">
    <name type="scientific">Ferrithrix thermotolerans DSM 19514</name>
    <dbReference type="NCBI Taxonomy" id="1121881"/>
    <lineage>
        <taxon>Bacteria</taxon>
        <taxon>Bacillati</taxon>
        <taxon>Actinomycetota</taxon>
        <taxon>Acidimicrobiia</taxon>
        <taxon>Acidimicrobiales</taxon>
        <taxon>Acidimicrobiaceae</taxon>
        <taxon>Ferrithrix</taxon>
    </lineage>
</organism>
<dbReference type="EMBL" id="FQUL01000012">
    <property type="protein sequence ID" value="SHE60841.1"/>
    <property type="molecule type" value="Genomic_DNA"/>
</dbReference>
<dbReference type="Proteomes" id="UP000184295">
    <property type="component" value="Unassembled WGS sequence"/>
</dbReference>
<proteinExistence type="predicted"/>
<dbReference type="Gene3D" id="1.20.1290.10">
    <property type="entry name" value="AhpD-like"/>
    <property type="match status" value="1"/>
</dbReference>
<dbReference type="InterPro" id="IPR003779">
    <property type="entry name" value="CMD-like"/>
</dbReference>
<name>A0A1M4UVP0_9ACTN</name>
<gene>
    <name evidence="2" type="ORF">SAMN02745225_01114</name>
</gene>
<protein>
    <submittedName>
        <fullName evidence="2">4-carboxymuconolactone decarboxylase</fullName>
    </submittedName>
</protein>
<accession>A0A1M4UVP0</accession>
<sequence length="130" mass="14252">MGIEDIKQRYESTFGKFPESVQKRFELAKLADRLESIFEVESLRKTLLAENPLPTKIQQLVHFGQLLALGAYEPAEMHAKAAVKAGATPAEMMGVLETTLITAGMPRFSKGVEIVAAIFVQEATGGRTDE</sequence>
<feature type="domain" description="Carboxymuconolactone decarboxylase-like" evidence="1">
    <location>
        <begin position="42"/>
        <end position="115"/>
    </location>
</feature>
<evidence type="ECO:0000313" key="3">
    <source>
        <dbReference type="Proteomes" id="UP000184295"/>
    </source>
</evidence>
<keyword evidence="3" id="KW-1185">Reference proteome</keyword>
<dbReference type="InterPro" id="IPR029032">
    <property type="entry name" value="AhpD-like"/>
</dbReference>
<dbReference type="STRING" id="1121881.SAMN02745225_01114"/>